<evidence type="ECO:0000313" key="3">
    <source>
        <dbReference type="Proteomes" id="UP000002274"/>
    </source>
</evidence>
<proteinExistence type="predicted"/>
<reference evidence="1" key="2">
    <citation type="submission" date="2007-01" db="EMBL/GenBank/DDBJ databases">
        <authorList>
            <person name="Chisholm S."/>
            <person name="Huang K."/>
            <person name="Martiny A."/>
            <person name="Kettler G."/>
            <person name="Zucker J."/>
            <person name="Coleman M."/>
            <person name="Keller K."/>
            <person name="Arkin A."/>
            <person name="Coe A."/>
            <person name="Rodrigue S."/>
            <person name="Church G."/>
            <person name="Ferriera S."/>
            <person name="Johnson J."/>
            <person name="Kravitz S."/>
            <person name="Beeson K."/>
            <person name="Sutton G."/>
            <person name="Rogers Y.-H."/>
            <person name="Friedman R."/>
            <person name="Frazier M."/>
            <person name="Venter J.C."/>
        </authorList>
    </citation>
    <scope>NUCLEOTIDE SEQUENCE</scope>
    <source>
        <strain evidence="1">MIT 9303</strain>
    </source>
</reference>
<dbReference type="EMBL" id="CP000554">
    <property type="protein sequence ID" value="ABM79147.1"/>
    <property type="molecule type" value="Genomic_DNA"/>
</dbReference>
<reference evidence="1 3" key="1">
    <citation type="journal article" date="2007" name="PLoS Genet.">
        <title>Patterns and implications of gene gain and loss in the evolution of Prochlorococcus.</title>
        <authorList>
            <person name="Kettler G.C."/>
            <person name="Martiny A.C."/>
            <person name="Huang K."/>
            <person name="Zucker J."/>
            <person name="Coleman M.L."/>
            <person name="Rodrigue S."/>
            <person name="Chen F."/>
            <person name="Lapidus A."/>
            <person name="Ferriera S."/>
            <person name="Johnson J."/>
            <person name="Steglich C."/>
            <person name="Church G.M."/>
            <person name="Richardson P."/>
            <person name="Chisholm S.W."/>
        </authorList>
    </citation>
    <scope>NUCLEOTIDE SEQUENCE [LARGE SCALE GENOMIC DNA]</scope>
    <source>
        <strain evidence="1 3">MIT 9303</strain>
    </source>
</reference>
<dbReference type="AlphaFoldDB" id="A2CCC5"/>
<gene>
    <name evidence="1" type="ordered locus">P9303_24021</name>
    <name evidence="2" type="ordered locus">P9303_24141</name>
</gene>
<dbReference type="HOGENOM" id="CLU_3347249_0_0_3"/>
<dbReference type="EMBL" id="CP000554">
    <property type="protein sequence ID" value="ABM79135.1"/>
    <property type="molecule type" value="Genomic_DNA"/>
</dbReference>
<name>A2CCC5_PROM3</name>
<dbReference type="KEGG" id="pmf:P9303_24141"/>
<evidence type="ECO:0000313" key="2">
    <source>
        <dbReference type="EMBL" id="ABM79147.1"/>
    </source>
</evidence>
<organism evidence="1 3">
    <name type="scientific">Prochlorococcus marinus (strain MIT 9303)</name>
    <dbReference type="NCBI Taxonomy" id="59922"/>
    <lineage>
        <taxon>Bacteria</taxon>
        <taxon>Bacillati</taxon>
        <taxon>Cyanobacteriota</taxon>
        <taxon>Cyanophyceae</taxon>
        <taxon>Synechococcales</taxon>
        <taxon>Prochlorococcaceae</taxon>
        <taxon>Prochlorococcus</taxon>
    </lineage>
</organism>
<dbReference type="STRING" id="59922.P9303_24021"/>
<evidence type="ECO:0000313" key="1">
    <source>
        <dbReference type="EMBL" id="ABM79135.1"/>
    </source>
</evidence>
<protein>
    <submittedName>
        <fullName evidence="1">Uncharacterized protein</fullName>
    </submittedName>
</protein>
<sequence>MVSKISSSLILNLFRLQPVSAEIFATQSHFRIPSSNP</sequence>
<accession>A2CCC5</accession>
<dbReference type="Proteomes" id="UP000002274">
    <property type="component" value="Chromosome"/>
</dbReference>
<dbReference type="KEGG" id="pmf:P9303_24021"/>